<dbReference type="InterPro" id="IPR013025">
    <property type="entry name" value="Ribosomal_uL23-like"/>
</dbReference>
<organism evidence="6 7">
    <name type="scientific">Bathycoccus prasinos</name>
    <dbReference type="NCBI Taxonomy" id="41875"/>
    <lineage>
        <taxon>Eukaryota</taxon>
        <taxon>Viridiplantae</taxon>
        <taxon>Chlorophyta</taxon>
        <taxon>Mamiellophyceae</taxon>
        <taxon>Mamiellales</taxon>
        <taxon>Bathycoccaceae</taxon>
        <taxon>Bathycoccus</taxon>
    </lineage>
</organism>
<dbReference type="EMBL" id="FO082278">
    <property type="protein sequence ID" value="CCO14275.1"/>
    <property type="molecule type" value="Genomic_DNA"/>
</dbReference>
<comment type="similarity">
    <text evidence="1">Belongs to the universal ribosomal protein uL23 family.</text>
</comment>
<evidence type="ECO:0000256" key="4">
    <source>
        <dbReference type="ARBA" id="ARBA00035287"/>
    </source>
</evidence>
<dbReference type="RefSeq" id="XP_007515396.1">
    <property type="nucleotide sequence ID" value="XM_007515334.1"/>
</dbReference>
<dbReference type="PANTHER" id="PTHR12059:SF5">
    <property type="entry name" value="LARGE RIBOSOMAL SUBUNIT PROTEIN UL23M"/>
    <property type="match status" value="1"/>
</dbReference>
<dbReference type="eggNOG" id="KOG4089">
    <property type="taxonomic scope" value="Eukaryota"/>
</dbReference>
<dbReference type="PANTHER" id="PTHR12059">
    <property type="entry name" value="RIBOSOMAL PROTEIN L23-RELATED"/>
    <property type="match status" value="1"/>
</dbReference>
<dbReference type="SUPFAM" id="SSF54189">
    <property type="entry name" value="Ribosomal proteins S24e, L23 and L15e"/>
    <property type="match status" value="1"/>
</dbReference>
<proteinExistence type="inferred from homology"/>
<keyword evidence="2" id="KW-0689">Ribosomal protein</keyword>
<sequence>MSSSKATKLASDRRRWWALAKRAQMMNLLGKKGGGKGMPTLPNPDPKKREIHFPNLHLRLVAPTEEARMRGIEVATFITTPNVTKTEIKTFLTDVHGIEVLKVDTANYEGKKKRNLERGNLFRKPDYKKVYVTLGQRWFPPERFCVPSK</sequence>
<evidence type="ECO:0000256" key="2">
    <source>
        <dbReference type="ARBA" id="ARBA00022980"/>
    </source>
</evidence>
<dbReference type="KEGG" id="bpg:Bathy01g02370"/>
<dbReference type="Gene3D" id="3.30.70.330">
    <property type="match status" value="1"/>
</dbReference>
<dbReference type="GO" id="GO:0003735">
    <property type="term" value="F:structural constituent of ribosome"/>
    <property type="evidence" value="ECO:0007669"/>
    <property type="project" value="InterPro"/>
</dbReference>
<keyword evidence="3" id="KW-0687">Ribonucleoprotein</keyword>
<protein>
    <recommendedName>
        <fullName evidence="4">Large ribosomal subunit protein uL23c</fullName>
    </recommendedName>
    <alternativeName>
        <fullName evidence="5">Large ribosomal subunit protein uL23m</fullName>
    </alternativeName>
</protein>
<keyword evidence="7" id="KW-1185">Reference proteome</keyword>
<evidence type="ECO:0000256" key="1">
    <source>
        <dbReference type="ARBA" id="ARBA00006700"/>
    </source>
</evidence>
<reference evidence="6 7" key="1">
    <citation type="submission" date="2011-10" db="EMBL/GenBank/DDBJ databases">
        <authorList>
            <person name="Genoscope - CEA"/>
        </authorList>
    </citation>
    <scope>NUCLEOTIDE SEQUENCE [LARGE SCALE GENOMIC DNA]</scope>
    <source>
        <strain evidence="6 7">RCC 1105</strain>
    </source>
</reference>
<dbReference type="GO" id="GO:0005762">
    <property type="term" value="C:mitochondrial large ribosomal subunit"/>
    <property type="evidence" value="ECO:0007669"/>
    <property type="project" value="TreeGrafter"/>
</dbReference>
<dbReference type="Proteomes" id="UP000198341">
    <property type="component" value="Chromosome 1"/>
</dbReference>
<evidence type="ECO:0000256" key="3">
    <source>
        <dbReference type="ARBA" id="ARBA00023274"/>
    </source>
</evidence>
<evidence type="ECO:0000313" key="6">
    <source>
        <dbReference type="EMBL" id="CCO14275.1"/>
    </source>
</evidence>
<evidence type="ECO:0000256" key="5">
    <source>
        <dbReference type="ARBA" id="ARBA00039977"/>
    </source>
</evidence>
<dbReference type="Pfam" id="PF00276">
    <property type="entry name" value="Ribosomal_L23"/>
    <property type="match status" value="1"/>
</dbReference>
<name>K8EPA3_9CHLO</name>
<dbReference type="AlphaFoldDB" id="K8EPA3"/>
<dbReference type="InterPro" id="IPR012678">
    <property type="entry name" value="Ribosomal_uL23/eL15/eS24_sf"/>
</dbReference>
<accession>K8EPA3</accession>
<gene>
    <name evidence="6" type="ORF">Bathy01g02370</name>
</gene>
<dbReference type="OrthoDB" id="275582at2759"/>
<dbReference type="GO" id="GO:0032543">
    <property type="term" value="P:mitochondrial translation"/>
    <property type="evidence" value="ECO:0007669"/>
    <property type="project" value="TreeGrafter"/>
</dbReference>
<dbReference type="STRING" id="41875.K8EPA3"/>
<dbReference type="InterPro" id="IPR012677">
    <property type="entry name" value="Nucleotide-bd_a/b_plait_sf"/>
</dbReference>
<evidence type="ECO:0000313" key="7">
    <source>
        <dbReference type="Proteomes" id="UP000198341"/>
    </source>
</evidence>
<dbReference type="GeneID" id="19017972"/>